<reference evidence="2 3" key="2">
    <citation type="journal article" date="2008" name="Int. J. Syst. Evol. Microbiol.">
        <title>Methanocella paludicola gen. nov., sp. nov., a methane-producing archaeon, the first isolate of the lineage 'Rice Cluster I', and proposal of the new archaeal order Methanocellales ord. nov.</title>
        <authorList>
            <person name="Sakai S."/>
            <person name="Imachi H."/>
            <person name="Hanada S."/>
            <person name="Ohashi A."/>
            <person name="Harada H."/>
            <person name="Kamagata Y."/>
        </authorList>
    </citation>
    <scope>NUCLEOTIDE SEQUENCE [LARGE SCALE GENOMIC DNA]</scope>
    <source>
        <strain evidence="3">DSM 17711 / JCM 13418 / NBRC 101707 / SANAE</strain>
    </source>
</reference>
<evidence type="ECO:0000259" key="1">
    <source>
        <dbReference type="Pfam" id="PF00534"/>
    </source>
</evidence>
<name>D1YZX9_METPS</name>
<dbReference type="KEGG" id="mpd:MCP_1929"/>
<evidence type="ECO:0000313" key="2">
    <source>
        <dbReference type="EMBL" id="BAI62001.1"/>
    </source>
</evidence>
<keyword evidence="3" id="KW-1185">Reference proteome</keyword>
<dbReference type="GO" id="GO:0016757">
    <property type="term" value="F:glycosyltransferase activity"/>
    <property type="evidence" value="ECO:0007669"/>
    <property type="project" value="InterPro"/>
</dbReference>
<accession>D1YZX9</accession>
<reference evidence="3" key="3">
    <citation type="journal article" date="2011" name="PLoS ONE">
        <title>Genome sequence of a mesophilic hydrogenotrophic methanogen Methanocella paludicola, the first cultivated representative of the order Methanocellales.</title>
        <authorList>
            <person name="Sakai S."/>
            <person name="Takaki Y."/>
            <person name="Shimamura S."/>
            <person name="Sekine M."/>
            <person name="Tajima T."/>
            <person name="Kosugi H."/>
            <person name="Ichikawa N."/>
            <person name="Tasumi E."/>
            <person name="Hiraki A.T."/>
            <person name="Shimizu A."/>
            <person name="Kato Y."/>
            <person name="Nishiko R."/>
            <person name="Mori K."/>
            <person name="Fujita N."/>
            <person name="Imachi H."/>
            <person name="Takai K."/>
        </authorList>
    </citation>
    <scope>NUCLEOTIDE SEQUENCE [LARGE SCALE GENOMIC DNA]</scope>
    <source>
        <strain evidence="3">DSM 17711 / JCM 13418 / NBRC 101707 / SANAE</strain>
    </source>
</reference>
<sequence>MKVILLRARATDSAIYKIAESLSENGMDVKLLVWDRQHTLKSPINSHYAFQKFNLKAPLDKWTVIFYMPIWWIYEFIYLLKNDANVIHTCDIDTQWPAIIAKFVKRCRLFYTSFDFYASTIPEKRPYFIVNTIRNVVAAIEMFGIGFADVLFLVDECRYDEVKGAKINKLVYIYNSPPDRFNLQTSKIKDAADEMVIFYAGAMHKYRGIDHMIKAIENIDNVKLVLVGPGSDVLPYMEQINRYNNKIKYIGWLPTYEDVLLKTMEADVLFRFNDPRVLKSKYESPNKLFEAMMCGKPIIVNSEIAASRIVKEENCGILVPYGDIEALENLIKMLKNDPENRKKLGDNGRNAYISKYSWKIMEQRLIDTYNNSKI</sequence>
<dbReference type="Proteomes" id="UP000001882">
    <property type="component" value="Chromosome"/>
</dbReference>
<dbReference type="CAZy" id="GT4">
    <property type="family name" value="Glycosyltransferase Family 4"/>
</dbReference>
<gene>
    <name evidence="2" type="ordered locus">MCP_1929</name>
</gene>
<dbReference type="InterPro" id="IPR001296">
    <property type="entry name" value="Glyco_trans_1"/>
</dbReference>
<feature type="domain" description="Glycosyl transferase family 1" evidence="1">
    <location>
        <begin position="191"/>
        <end position="350"/>
    </location>
</feature>
<dbReference type="STRING" id="304371.MCP_1929"/>
<dbReference type="OrthoDB" id="132546at2157"/>
<dbReference type="SUPFAM" id="SSF53756">
    <property type="entry name" value="UDP-Glycosyltransferase/glycogen phosphorylase"/>
    <property type="match status" value="1"/>
</dbReference>
<dbReference type="Pfam" id="PF00534">
    <property type="entry name" value="Glycos_transf_1"/>
    <property type="match status" value="1"/>
</dbReference>
<dbReference type="eggNOG" id="arCOG01410">
    <property type="taxonomic scope" value="Archaea"/>
</dbReference>
<dbReference type="PANTHER" id="PTHR12526">
    <property type="entry name" value="GLYCOSYLTRANSFERASE"/>
    <property type="match status" value="1"/>
</dbReference>
<dbReference type="GeneID" id="8681803"/>
<evidence type="ECO:0000313" key="3">
    <source>
        <dbReference type="Proteomes" id="UP000001882"/>
    </source>
</evidence>
<reference evidence="2 3" key="1">
    <citation type="journal article" date="2007" name="Appl. Environ. Microbiol.">
        <title>Isolation of key methanogens for global methane emission from rice paddy fields: a novel isolate affiliated with the clone cluster rice cluster I.</title>
        <authorList>
            <person name="Sakai S."/>
            <person name="Imachi H."/>
            <person name="Sekiguchi Y."/>
            <person name="Ohashi A."/>
            <person name="Harada H."/>
            <person name="Kamagata Y."/>
        </authorList>
    </citation>
    <scope>NUCLEOTIDE SEQUENCE [LARGE SCALE GENOMIC DNA]</scope>
    <source>
        <strain evidence="3">DSM 17711 / JCM 13418 / NBRC 101707 / SANAE</strain>
    </source>
</reference>
<dbReference type="InParanoid" id="D1YZX9"/>
<dbReference type="AlphaFoldDB" id="D1YZX9"/>
<dbReference type="EMBL" id="AP011532">
    <property type="protein sequence ID" value="BAI62001.1"/>
    <property type="molecule type" value="Genomic_DNA"/>
</dbReference>
<dbReference type="Gene3D" id="3.40.50.2000">
    <property type="entry name" value="Glycogen Phosphorylase B"/>
    <property type="match status" value="2"/>
</dbReference>
<proteinExistence type="predicted"/>
<dbReference type="CDD" id="cd03794">
    <property type="entry name" value="GT4_WbuB-like"/>
    <property type="match status" value="1"/>
</dbReference>
<organism evidence="2 3">
    <name type="scientific">Methanocella paludicola (strain DSM 17711 / JCM 13418 / NBRC 101707 / SANAE)</name>
    <dbReference type="NCBI Taxonomy" id="304371"/>
    <lineage>
        <taxon>Archaea</taxon>
        <taxon>Methanobacteriati</taxon>
        <taxon>Methanobacteriota</taxon>
        <taxon>Stenosarchaea group</taxon>
        <taxon>Methanomicrobia</taxon>
        <taxon>Methanocellales</taxon>
        <taxon>Methanocellaceae</taxon>
        <taxon>Methanocella</taxon>
    </lineage>
</organism>
<protein>
    <submittedName>
        <fullName evidence="2">Glycosyltransferase</fullName>
    </submittedName>
</protein>
<dbReference type="RefSeq" id="WP_012900676.1">
    <property type="nucleotide sequence ID" value="NC_013665.1"/>
</dbReference>